<proteinExistence type="predicted"/>
<dbReference type="Proteomes" id="UP000286921">
    <property type="component" value="Unassembled WGS sequence"/>
</dbReference>
<evidence type="ECO:0000259" key="1">
    <source>
        <dbReference type="PROSITE" id="PS51186"/>
    </source>
</evidence>
<reference evidence="2 3" key="1">
    <citation type="submission" date="2016-09" db="EMBL/GenBank/DDBJ databases">
        <title>Aspergillus awamori IFM 58123T.</title>
        <authorList>
            <person name="Kusuya Y."/>
            <person name="Shimizu M."/>
            <person name="Takahashi H."/>
            <person name="Yaguchi T."/>
        </authorList>
    </citation>
    <scope>NUCLEOTIDE SEQUENCE [LARGE SCALE GENOMIC DNA]</scope>
    <source>
        <strain evidence="2 3">IFM 58123</strain>
    </source>
</reference>
<dbReference type="InterPro" id="IPR016181">
    <property type="entry name" value="Acyl_CoA_acyltransferase"/>
</dbReference>
<comment type="caution">
    <text evidence="2">The sequence shown here is derived from an EMBL/GenBank/DDBJ whole genome shotgun (WGS) entry which is preliminary data.</text>
</comment>
<dbReference type="PROSITE" id="PS51186">
    <property type="entry name" value="GNAT"/>
    <property type="match status" value="1"/>
</dbReference>
<dbReference type="SUPFAM" id="SSF55729">
    <property type="entry name" value="Acyl-CoA N-acyltransferases (Nat)"/>
    <property type="match status" value="1"/>
</dbReference>
<evidence type="ECO:0000313" key="2">
    <source>
        <dbReference type="EMBL" id="GCB27840.1"/>
    </source>
</evidence>
<dbReference type="EMBL" id="BDHI01000029">
    <property type="protein sequence ID" value="GCB27840.1"/>
    <property type="molecule type" value="Genomic_DNA"/>
</dbReference>
<accession>A0A401L8N6</accession>
<dbReference type="GO" id="GO:0016747">
    <property type="term" value="F:acyltransferase activity, transferring groups other than amino-acyl groups"/>
    <property type="evidence" value="ECO:0007669"/>
    <property type="project" value="InterPro"/>
</dbReference>
<dbReference type="AlphaFoldDB" id="A0A401L8N6"/>
<keyword evidence="3" id="KW-1185">Reference proteome</keyword>
<name>A0A401L8N6_ASPAW</name>
<feature type="domain" description="N-acetyltransferase" evidence="1">
    <location>
        <begin position="67"/>
        <end position="219"/>
    </location>
</feature>
<gene>
    <name evidence="2" type="ORF">AAWM_10725</name>
</gene>
<organism evidence="2 3">
    <name type="scientific">Aspergillus awamori</name>
    <name type="common">Black koji mold</name>
    <dbReference type="NCBI Taxonomy" id="105351"/>
    <lineage>
        <taxon>Eukaryota</taxon>
        <taxon>Fungi</taxon>
        <taxon>Dikarya</taxon>
        <taxon>Ascomycota</taxon>
        <taxon>Pezizomycotina</taxon>
        <taxon>Eurotiomycetes</taxon>
        <taxon>Eurotiomycetidae</taxon>
        <taxon>Eurotiales</taxon>
        <taxon>Aspergillaceae</taxon>
        <taxon>Aspergillus</taxon>
    </lineage>
</organism>
<dbReference type="InterPro" id="IPR000182">
    <property type="entry name" value="GNAT_dom"/>
</dbReference>
<sequence length="256" mass="28906">MTSHLNSPFHLRPAKPTPTDHAFILSAFDSSLPLLASIGSHEQWGSTPFSQRGDFPQETLKELDQSEEYRLTGKSNMDSLRIFIVEREYHHDDEEHTESLSSHLRVTSDGQCFLPVGFAYVRENWIPNSEIGGFLYLEVMVTDSRVGRLCRGAGAALIRGMREYGQGRGMKALWVDGWAGNERKLIRYYEQQGFRAVGDWSHTRANNVPCCIWFHPRLASTVGKLAGHARMTTDTIYLSFQMRANAQDVAQASRPA</sequence>
<dbReference type="Gene3D" id="3.40.630.30">
    <property type="match status" value="1"/>
</dbReference>
<evidence type="ECO:0000313" key="3">
    <source>
        <dbReference type="Proteomes" id="UP000286921"/>
    </source>
</evidence>
<protein>
    <recommendedName>
        <fullName evidence="1">N-acetyltransferase domain-containing protein</fullName>
    </recommendedName>
</protein>